<dbReference type="PRINTS" id="PR00455">
    <property type="entry name" value="HTHTETR"/>
</dbReference>
<evidence type="ECO:0000256" key="4">
    <source>
        <dbReference type="PROSITE-ProRule" id="PRU00335"/>
    </source>
</evidence>
<keyword evidence="7" id="KW-1185">Reference proteome</keyword>
<proteinExistence type="predicted"/>
<dbReference type="AlphaFoldDB" id="A0A101JKK0"/>
<dbReference type="GO" id="GO:0000976">
    <property type="term" value="F:transcription cis-regulatory region binding"/>
    <property type="evidence" value="ECO:0007669"/>
    <property type="project" value="TreeGrafter"/>
</dbReference>
<dbReference type="PROSITE" id="PS50977">
    <property type="entry name" value="HTH_TETR_2"/>
    <property type="match status" value="1"/>
</dbReference>
<name>A0A101JKK0_9ACTN</name>
<feature type="domain" description="HTH tetR-type" evidence="5">
    <location>
        <begin position="10"/>
        <end position="70"/>
    </location>
</feature>
<keyword evidence="3" id="KW-0804">Transcription</keyword>
<dbReference type="Proteomes" id="UP000053244">
    <property type="component" value="Unassembled WGS sequence"/>
</dbReference>
<accession>A0A101JKK0</accession>
<dbReference type="SUPFAM" id="SSF48498">
    <property type="entry name" value="Tetracyclin repressor-like, C-terminal domain"/>
    <property type="match status" value="1"/>
</dbReference>
<dbReference type="Pfam" id="PF13305">
    <property type="entry name" value="TetR_C_33"/>
    <property type="match status" value="1"/>
</dbReference>
<dbReference type="InterPro" id="IPR025996">
    <property type="entry name" value="MT1864/Rv1816-like_C"/>
</dbReference>
<dbReference type="GO" id="GO:0003700">
    <property type="term" value="F:DNA-binding transcription factor activity"/>
    <property type="evidence" value="ECO:0007669"/>
    <property type="project" value="TreeGrafter"/>
</dbReference>
<keyword evidence="1" id="KW-0805">Transcription regulation</keyword>
<evidence type="ECO:0000256" key="2">
    <source>
        <dbReference type="ARBA" id="ARBA00023125"/>
    </source>
</evidence>
<dbReference type="InterPro" id="IPR009057">
    <property type="entry name" value="Homeodomain-like_sf"/>
</dbReference>
<evidence type="ECO:0000313" key="6">
    <source>
        <dbReference type="EMBL" id="KUL28565.1"/>
    </source>
</evidence>
<comment type="caution">
    <text evidence="6">The sequence shown here is derived from an EMBL/GenBank/DDBJ whole genome shotgun (WGS) entry which is preliminary data.</text>
</comment>
<dbReference type="EMBL" id="LLZH01000288">
    <property type="protein sequence ID" value="KUL28565.1"/>
    <property type="molecule type" value="Genomic_DNA"/>
</dbReference>
<organism evidence="6 7">
    <name type="scientific">Actinoplanes awajinensis subsp. mycoplanecinus</name>
    <dbReference type="NCBI Taxonomy" id="135947"/>
    <lineage>
        <taxon>Bacteria</taxon>
        <taxon>Bacillati</taxon>
        <taxon>Actinomycetota</taxon>
        <taxon>Actinomycetes</taxon>
        <taxon>Micromonosporales</taxon>
        <taxon>Micromonosporaceae</taxon>
        <taxon>Actinoplanes</taxon>
    </lineage>
</organism>
<dbReference type="RefSeq" id="WP_067698953.1">
    <property type="nucleotide sequence ID" value="NZ_LLZH01000288.1"/>
</dbReference>
<dbReference type="Gene3D" id="1.10.357.10">
    <property type="entry name" value="Tetracycline Repressor, domain 2"/>
    <property type="match status" value="1"/>
</dbReference>
<gene>
    <name evidence="6" type="ORF">ADL15_31750</name>
</gene>
<dbReference type="PANTHER" id="PTHR30055">
    <property type="entry name" value="HTH-TYPE TRANSCRIPTIONAL REGULATOR RUTR"/>
    <property type="match status" value="1"/>
</dbReference>
<dbReference type="InterPro" id="IPR050109">
    <property type="entry name" value="HTH-type_TetR-like_transc_reg"/>
</dbReference>
<protein>
    <submittedName>
        <fullName evidence="6">TetR family transcriptional regulator</fullName>
    </submittedName>
</protein>
<evidence type="ECO:0000256" key="3">
    <source>
        <dbReference type="ARBA" id="ARBA00023163"/>
    </source>
</evidence>
<sequence>MSRDRAYHHGDLRAALIAASFELLAEGGLRRFSVAAVARRLGVSSAAPYRHFPDRDHLLSAVSGAAATDLRAAILEAAVAAGPPAPDGPGATDPVAAGSAPAGPAAAAAADRLAAVAGAYFRYVVATGAGFHVIYAPELYAVADENRREQTRALMDTLLDLATATDVPSYRQAVPLVEAIIAVAHGYTSLFADGFFARGGPQAVETVAVRATEAARALIRAEHRP</sequence>
<dbReference type="SUPFAM" id="SSF46689">
    <property type="entry name" value="Homeodomain-like"/>
    <property type="match status" value="1"/>
</dbReference>
<evidence type="ECO:0000313" key="7">
    <source>
        <dbReference type="Proteomes" id="UP000053244"/>
    </source>
</evidence>
<dbReference type="OrthoDB" id="3173376at2"/>
<evidence type="ECO:0000256" key="1">
    <source>
        <dbReference type="ARBA" id="ARBA00023015"/>
    </source>
</evidence>
<evidence type="ECO:0000259" key="5">
    <source>
        <dbReference type="PROSITE" id="PS50977"/>
    </source>
</evidence>
<keyword evidence="2 4" id="KW-0238">DNA-binding</keyword>
<reference evidence="6 7" key="1">
    <citation type="submission" date="2015-10" db="EMBL/GenBank/DDBJ databases">
        <authorList>
            <person name="Gilbert D.G."/>
        </authorList>
    </citation>
    <scope>NUCLEOTIDE SEQUENCE [LARGE SCALE GENOMIC DNA]</scope>
    <source>
        <strain evidence="6 7">NRRL B-16712</strain>
    </source>
</reference>
<dbReference type="InterPro" id="IPR001647">
    <property type="entry name" value="HTH_TetR"/>
</dbReference>
<dbReference type="InterPro" id="IPR036271">
    <property type="entry name" value="Tet_transcr_reg_TetR-rel_C_sf"/>
</dbReference>
<dbReference type="PANTHER" id="PTHR30055:SF220">
    <property type="entry name" value="TETR-FAMILY REGULATORY PROTEIN"/>
    <property type="match status" value="1"/>
</dbReference>
<dbReference type="Pfam" id="PF00440">
    <property type="entry name" value="TetR_N"/>
    <property type="match status" value="1"/>
</dbReference>
<feature type="DNA-binding region" description="H-T-H motif" evidence="4">
    <location>
        <begin position="33"/>
        <end position="52"/>
    </location>
</feature>